<dbReference type="RefSeq" id="WP_008618098.1">
    <property type="nucleotide sequence ID" value="NZ_AONQ01000032.1"/>
</dbReference>
<dbReference type="InterPro" id="IPR036890">
    <property type="entry name" value="HATPase_C_sf"/>
</dbReference>
<dbReference type="InterPro" id="IPR002545">
    <property type="entry name" value="CheW-lke_dom"/>
</dbReference>
<dbReference type="PATRIC" id="fig|1244869.3.peg.2603"/>
<dbReference type="InterPro" id="IPR051315">
    <property type="entry name" value="Bact_Chemotaxis_CheA"/>
</dbReference>
<evidence type="ECO:0000256" key="4">
    <source>
        <dbReference type="ARBA" id="ARBA00022500"/>
    </source>
</evidence>
<evidence type="ECO:0000256" key="3">
    <source>
        <dbReference type="ARBA" id="ARBA00021495"/>
    </source>
</evidence>
<dbReference type="SUPFAM" id="SSF55874">
    <property type="entry name" value="ATPase domain of HSP90 chaperone/DNA topoisomerase II/histidine kinase"/>
    <property type="match status" value="1"/>
</dbReference>
<dbReference type="SMART" id="SM01231">
    <property type="entry name" value="H-kinase_dim"/>
    <property type="match status" value="1"/>
</dbReference>
<dbReference type="Pfam" id="PF01584">
    <property type="entry name" value="CheW"/>
    <property type="match status" value="1"/>
</dbReference>
<dbReference type="GO" id="GO:0005737">
    <property type="term" value="C:cytoplasm"/>
    <property type="evidence" value="ECO:0007669"/>
    <property type="project" value="InterPro"/>
</dbReference>
<dbReference type="Pfam" id="PF02895">
    <property type="entry name" value="H-kinase_dim"/>
    <property type="match status" value="1"/>
</dbReference>
<dbReference type="Pfam" id="PF01627">
    <property type="entry name" value="Hpt"/>
    <property type="match status" value="1"/>
</dbReference>
<dbReference type="GO" id="GO:0000155">
    <property type="term" value="F:phosphorelay sensor kinase activity"/>
    <property type="evidence" value="ECO:0007669"/>
    <property type="project" value="InterPro"/>
</dbReference>
<proteinExistence type="predicted"/>
<dbReference type="Proteomes" id="UP000011744">
    <property type="component" value="Unassembled WGS sequence"/>
</dbReference>
<comment type="function">
    <text evidence="11">Involved in the transmission of sensory signals from the chemoreceptors to the flagellar motors. CheA is autophosphorylated; it can transfer its phosphate group to either CheB or CheY.</text>
</comment>
<dbReference type="InterPro" id="IPR037257">
    <property type="entry name" value="T2SS_E_N_sf"/>
</dbReference>
<dbReference type="EC" id="2.7.13.3" evidence="2"/>
<evidence type="ECO:0000256" key="9">
    <source>
        <dbReference type="ARBA" id="ARBA00022840"/>
    </source>
</evidence>
<sequence length="690" mass="74833">MSTAIDPVETFRAEARELFEQLETTLLDIEADPSDKDLIDTAFRALHTIKGSGAMFGFDAASAFTHHVENAFDLVRKGKLAATKELVEVALAAKDHMRVLIEQPEAAPPGRSEALLAQLAGIIGIGPVVSVSSNDAHPPEPPPERTTYRLHFRLARNAMAMGANPLLLLKELRELGDCTMVTDTDGIPMLEEMDPSGCYLAWDGLLSTDQPRSAIDDVFMFVIDDMELSVEVVEPEAKRLGEILVERHAVSADALDKALDQQPRLGAMLVKEGLVSTDKVAAALAEQKHLKGEVEKVAKADAADIRVQASRLDELMDQVGELVIAQARLRQLANAGNDPHLKSLVEEIERLSSELRDTTMGIRMVPIGSLFGRFRRLVRDLSKELGKEIALTTSGEETELDKTVIERLHDPLVHLIRNSLDHGVEAPDIRESKGKPRQGTIHLSAIHSGAQVLIKITDDGAGIDPVRVRAKAEENGLIPPGAELSEPEIFQLILQPGFSTAAKVTSVSGRGVGMDVVKRAIDQLRGTIDIDSTLGSGSTMTLRLPLTLAIIDGLLVRVGEGRYVIPLSAVEECVELSAEDDRRASGRDFLNIRDETVPFLRLKALFNVVTDPEPYQKVVIVSTGDARVGLVVDQIIGDYQTVIKSLSKIHSTVQTFSGATILGDGTVALIIDVPRLIDFGQASESQKKAS</sequence>
<keyword evidence="8 16" id="KW-0418">Kinase</keyword>
<dbReference type="PROSITE" id="PS50109">
    <property type="entry name" value="HIS_KIN"/>
    <property type="match status" value="1"/>
</dbReference>
<evidence type="ECO:0000256" key="8">
    <source>
        <dbReference type="ARBA" id="ARBA00022777"/>
    </source>
</evidence>
<evidence type="ECO:0000259" key="15">
    <source>
        <dbReference type="PROSITE" id="PS50894"/>
    </source>
</evidence>
<evidence type="ECO:0000256" key="11">
    <source>
        <dbReference type="ARBA" id="ARBA00035100"/>
    </source>
</evidence>
<dbReference type="Gene3D" id="2.30.30.40">
    <property type="entry name" value="SH3 Domains"/>
    <property type="match status" value="1"/>
</dbReference>
<feature type="domain" description="Histidine kinase" evidence="13">
    <location>
        <begin position="310"/>
        <end position="548"/>
    </location>
</feature>
<dbReference type="SMART" id="SM00073">
    <property type="entry name" value="HPT"/>
    <property type="match status" value="1"/>
</dbReference>
<comment type="catalytic activity">
    <reaction evidence="1">
        <text>ATP + protein L-histidine = ADP + protein N-phospho-L-histidine.</text>
        <dbReference type="EC" id="2.7.13.3"/>
    </reaction>
</comment>
<comment type="caution">
    <text evidence="16">The sequence shown here is derived from an EMBL/GenBank/DDBJ whole genome shotgun (WGS) entry which is preliminary data.</text>
</comment>
<accession>M3A9V6</accession>
<dbReference type="InterPro" id="IPR004358">
    <property type="entry name" value="Sig_transdc_His_kin-like_C"/>
</dbReference>
<evidence type="ECO:0000256" key="10">
    <source>
        <dbReference type="ARBA" id="ARBA00023012"/>
    </source>
</evidence>
<keyword evidence="10" id="KW-0902">Two-component regulatory system</keyword>
<evidence type="ECO:0000259" key="14">
    <source>
        <dbReference type="PROSITE" id="PS50851"/>
    </source>
</evidence>
<dbReference type="SUPFAM" id="SSF47226">
    <property type="entry name" value="Histidine-containing phosphotransfer domain, HPT domain"/>
    <property type="match status" value="1"/>
</dbReference>
<dbReference type="PANTHER" id="PTHR43395:SF10">
    <property type="entry name" value="CHEMOTAXIS PROTEIN CHEA"/>
    <property type="match status" value="1"/>
</dbReference>
<dbReference type="SMART" id="SM00387">
    <property type="entry name" value="HATPase_c"/>
    <property type="match status" value="1"/>
</dbReference>
<dbReference type="EMBL" id="AONQ01000032">
    <property type="protein sequence ID" value="EME69553.1"/>
    <property type="molecule type" value="Genomic_DNA"/>
</dbReference>
<dbReference type="Pfam" id="PF02518">
    <property type="entry name" value="HATPase_c"/>
    <property type="match status" value="1"/>
</dbReference>
<dbReference type="InterPro" id="IPR008207">
    <property type="entry name" value="Sig_transdc_His_kin_Hpt_dom"/>
</dbReference>
<gene>
    <name evidence="16" type="ORF">H261_12904</name>
</gene>
<feature type="domain" description="CheW-like" evidence="14">
    <location>
        <begin position="550"/>
        <end position="682"/>
    </location>
</feature>
<dbReference type="InterPro" id="IPR005467">
    <property type="entry name" value="His_kinase_dom"/>
</dbReference>
<evidence type="ECO:0000256" key="12">
    <source>
        <dbReference type="PROSITE-ProRule" id="PRU00110"/>
    </source>
</evidence>
<dbReference type="InterPro" id="IPR036097">
    <property type="entry name" value="HisK_dim/P_sf"/>
</dbReference>
<dbReference type="Gene3D" id="1.20.120.160">
    <property type="entry name" value="HPT domain"/>
    <property type="match status" value="1"/>
</dbReference>
<protein>
    <recommendedName>
        <fullName evidence="3">Chemotaxis protein CheA</fullName>
        <ecNumber evidence="2">2.7.13.3</ecNumber>
    </recommendedName>
</protein>
<dbReference type="InterPro" id="IPR004105">
    <property type="entry name" value="CheA-like_dim"/>
</dbReference>
<dbReference type="CDD" id="cd16916">
    <property type="entry name" value="HATPase_CheA-like"/>
    <property type="match status" value="1"/>
</dbReference>
<organism evidence="16 17">
    <name type="scientific">Paramagnetospirillum caucaseum</name>
    <dbReference type="NCBI Taxonomy" id="1244869"/>
    <lineage>
        <taxon>Bacteria</taxon>
        <taxon>Pseudomonadati</taxon>
        <taxon>Pseudomonadota</taxon>
        <taxon>Alphaproteobacteria</taxon>
        <taxon>Rhodospirillales</taxon>
        <taxon>Magnetospirillaceae</taxon>
        <taxon>Paramagnetospirillum</taxon>
    </lineage>
</organism>
<dbReference type="InterPro" id="IPR036061">
    <property type="entry name" value="CheW-like_dom_sf"/>
</dbReference>
<dbReference type="PRINTS" id="PR00344">
    <property type="entry name" value="BCTRLSENSOR"/>
</dbReference>
<evidence type="ECO:0000313" key="16">
    <source>
        <dbReference type="EMBL" id="EME69553.1"/>
    </source>
</evidence>
<dbReference type="eggNOG" id="COG0643">
    <property type="taxonomic scope" value="Bacteria"/>
</dbReference>
<dbReference type="Gene3D" id="3.30.565.10">
    <property type="entry name" value="Histidine kinase-like ATPase, C-terminal domain"/>
    <property type="match status" value="1"/>
</dbReference>
<keyword evidence="4" id="KW-0145">Chemotaxis</keyword>
<dbReference type="CDD" id="cd00731">
    <property type="entry name" value="CheA_reg"/>
    <property type="match status" value="1"/>
</dbReference>
<dbReference type="SUPFAM" id="SSF47384">
    <property type="entry name" value="Homodimeric domain of signal transducing histidine kinase"/>
    <property type="match status" value="1"/>
</dbReference>
<name>M3A9V6_9PROT</name>
<dbReference type="STRING" id="1244869.H261_12904"/>
<feature type="modified residue" description="Phosphohistidine" evidence="12">
    <location>
        <position position="47"/>
    </location>
</feature>
<keyword evidence="7" id="KW-0547">Nucleotide-binding</keyword>
<dbReference type="CDD" id="cd00088">
    <property type="entry name" value="HPT"/>
    <property type="match status" value="1"/>
</dbReference>
<reference evidence="16 17" key="1">
    <citation type="journal article" date="2014" name="Genome Announc.">
        <title>Draft Genome Sequence of Magnetospirillum sp. Strain SO-1, a Freshwater Magnetotactic Bacterium Isolated from the Ol'khovka River, Russia.</title>
        <authorList>
            <person name="Grouzdev D.S."/>
            <person name="Dziuba M.V."/>
            <person name="Sukhacheva M.S."/>
            <person name="Mardanov A.V."/>
            <person name="Beletskiy A.V."/>
            <person name="Kuznetsov B.B."/>
            <person name="Skryabin K.G."/>
        </authorList>
    </citation>
    <scope>NUCLEOTIDE SEQUENCE [LARGE SCALE GENOMIC DNA]</scope>
    <source>
        <strain evidence="16 17">SO-1</strain>
    </source>
</reference>
<keyword evidence="9" id="KW-0067">ATP-binding</keyword>
<dbReference type="GO" id="GO:0006935">
    <property type="term" value="P:chemotaxis"/>
    <property type="evidence" value="ECO:0007669"/>
    <property type="project" value="UniProtKB-KW"/>
</dbReference>
<keyword evidence="6" id="KW-0808">Transferase</keyword>
<dbReference type="FunFam" id="3.30.565.10:FF:000016">
    <property type="entry name" value="Chemotaxis protein CheA, putative"/>
    <property type="match status" value="1"/>
</dbReference>
<dbReference type="AlphaFoldDB" id="M3A9V6"/>
<dbReference type="Gene3D" id="1.10.287.560">
    <property type="entry name" value="Histidine kinase CheA-like, homodimeric domain"/>
    <property type="match status" value="1"/>
</dbReference>
<dbReference type="SMART" id="SM00260">
    <property type="entry name" value="CheW"/>
    <property type="match status" value="1"/>
</dbReference>
<dbReference type="PROSITE" id="PS50851">
    <property type="entry name" value="CHEW"/>
    <property type="match status" value="1"/>
</dbReference>
<dbReference type="PANTHER" id="PTHR43395">
    <property type="entry name" value="SENSOR HISTIDINE KINASE CHEA"/>
    <property type="match status" value="1"/>
</dbReference>
<dbReference type="GO" id="GO:0005524">
    <property type="term" value="F:ATP binding"/>
    <property type="evidence" value="ECO:0007669"/>
    <property type="project" value="UniProtKB-KW"/>
</dbReference>
<evidence type="ECO:0000259" key="13">
    <source>
        <dbReference type="PROSITE" id="PS50109"/>
    </source>
</evidence>
<dbReference type="InterPro" id="IPR003594">
    <property type="entry name" value="HATPase_dom"/>
</dbReference>
<feature type="domain" description="HPt" evidence="15">
    <location>
        <begin position="1"/>
        <end position="104"/>
    </location>
</feature>
<evidence type="ECO:0000256" key="6">
    <source>
        <dbReference type="ARBA" id="ARBA00022679"/>
    </source>
</evidence>
<evidence type="ECO:0000256" key="5">
    <source>
        <dbReference type="ARBA" id="ARBA00022553"/>
    </source>
</evidence>
<evidence type="ECO:0000256" key="1">
    <source>
        <dbReference type="ARBA" id="ARBA00000085"/>
    </source>
</evidence>
<dbReference type="SUPFAM" id="SSF160246">
    <property type="entry name" value="EspE N-terminal domain-like"/>
    <property type="match status" value="1"/>
</dbReference>
<dbReference type="InterPro" id="IPR036641">
    <property type="entry name" value="HPT_dom_sf"/>
</dbReference>
<dbReference type="SUPFAM" id="SSF50341">
    <property type="entry name" value="CheW-like"/>
    <property type="match status" value="1"/>
</dbReference>
<dbReference type="InterPro" id="IPR037006">
    <property type="entry name" value="CheA-like_homodim_sf"/>
</dbReference>
<dbReference type="PROSITE" id="PS50894">
    <property type="entry name" value="HPT"/>
    <property type="match status" value="1"/>
</dbReference>
<evidence type="ECO:0000256" key="7">
    <source>
        <dbReference type="ARBA" id="ARBA00022741"/>
    </source>
</evidence>
<evidence type="ECO:0000313" key="17">
    <source>
        <dbReference type="Proteomes" id="UP000011744"/>
    </source>
</evidence>
<evidence type="ECO:0000256" key="2">
    <source>
        <dbReference type="ARBA" id="ARBA00012438"/>
    </source>
</evidence>
<keyword evidence="5 12" id="KW-0597">Phosphoprotein</keyword>
<keyword evidence="17" id="KW-1185">Reference proteome</keyword>
<dbReference type="OrthoDB" id="9803176at2"/>